<reference evidence="6" key="1">
    <citation type="submission" date="2016-10" db="EMBL/GenBank/DDBJ databases">
        <authorList>
            <person name="Varghese N."/>
            <person name="Submissions S."/>
        </authorList>
    </citation>
    <scope>NUCLEOTIDE SEQUENCE [LARGE SCALE GENOMIC DNA]</scope>
    <source>
        <strain evidence="6">DSM 10014</strain>
    </source>
</reference>
<gene>
    <name evidence="5" type="ORF">SAMN04488041_103299</name>
</gene>
<dbReference type="InterPro" id="IPR013094">
    <property type="entry name" value="AB_hydrolase_3"/>
</dbReference>
<dbReference type="PROSITE" id="PS01174">
    <property type="entry name" value="LIPASE_GDXG_SER"/>
    <property type="match status" value="1"/>
</dbReference>
<evidence type="ECO:0000256" key="1">
    <source>
        <dbReference type="ARBA" id="ARBA00010515"/>
    </source>
</evidence>
<dbReference type="EMBL" id="FNNB01000003">
    <property type="protein sequence ID" value="SDW81139.1"/>
    <property type="molecule type" value="Genomic_DNA"/>
</dbReference>
<feature type="domain" description="Alpha/beta hydrolase fold-3" evidence="4">
    <location>
        <begin position="80"/>
        <end position="280"/>
    </location>
</feature>
<dbReference type="Pfam" id="PF07859">
    <property type="entry name" value="Abhydrolase_3"/>
    <property type="match status" value="1"/>
</dbReference>
<dbReference type="GeneID" id="94021417"/>
<dbReference type="GO" id="GO:0016787">
    <property type="term" value="F:hydrolase activity"/>
    <property type="evidence" value="ECO:0007669"/>
    <property type="project" value="UniProtKB-KW"/>
</dbReference>
<evidence type="ECO:0000256" key="3">
    <source>
        <dbReference type="PROSITE-ProRule" id="PRU10038"/>
    </source>
</evidence>
<dbReference type="Gene3D" id="3.40.50.1820">
    <property type="entry name" value="alpha/beta hydrolase"/>
    <property type="match status" value="1"/>
</dbReference>
<sequence length="314" mass="33290">MIQPDYRVLLDEEIWAYMDRSDSFYPPDAVSLTIDQQRAVYNRMCAAFHQPHPDGVRTWDVAFGGVPCRVYEAETSDITVVYYHGGGFVVGGLESHDDVCAEICAATGYRVISVDYVLAPEVVFPACFNDAWAAFQAIAAAYDGRVVLAGDSAGGNLAAAVAHTARGSFQGRIAGQVLIYPGLGGDRSKGSYITHANAPQLTVADMEFYQQVRSGGAPPVDDPRYAPLHDTDFTDLPPTVILTVACDPLSSDGEAYAAAINGAGGQAHWHEAAGLVHGCLRARVMSRKAAAFFDQVTAAIGAVGAGKWPAISTG</sequence>
<protein>
    <submittedName>
        <fullName evidence="5">Acetyl esterase</fullName>
    </submittedName>
</protein>
<dbReference type="STRING" id="60137.SAMN04488041_103299"/>
<dbReference type="InterPro" id="IPR029058">
    <property type="entry name" value="AB_hydrolase_fold"/>
</dbReference>
<feature type="active site" evidence="3">
    <location>
        <position position="152"/>
    </location>
</feature>
<evidence type="ECO:0000313" key="6">
    <source>
        <dbReference type="Proteomes" id="UP000183076"/>
    </source>
</evidence>
<comment type="similarity">
    <text evidence="1">Belongs to the 'GDXG' lipolytic enzyme family.</text>
</comment>
<dbReference type="AlphaFoldDB" id="A0A1H2WMB9"/>
<organism evidence="5 6">
    <name type="scientific">Sulfitobacter pontiacus</name>
    <dbReference type="NCBI Taxonomy" id="60137"/>
    <lineage>
        <taxon>Bacteria</taxon>
        <taxon>Pseudomonadati</taxon>
        <taxon>Pseudomonadota</taxon>
        <taxon>Alphaproteobacteria</taxon>
        <taxon>Rhodobacterales</taxon>
        <taxon>Roseobacteraceae</taxon>
        <taxon>Sulfitobacter</taxon>
    </lineage>
</organism>
<evidence type="ECO:0000259" key="4">
    <source>
        <dbReference type="Pfam" id="PF07859"/>
    </source>
</evidence>
<evidence type="ECO:0000313" key="5">
    <source>
        <dbReference type="EMBL" id="SDW81139.1"/>
    </source>
</evidence>
<name>A0A1H2WMB9_9RHOB</name>
<evidence type="ECO:0000256" key="2">
    <source>
        <dbReference type="ARBA" id="ARBA00022801"/>
    </source>
</evidence>
<dbReference type="Proteomes" id="UP000183076">
    <property type="component" value="Unassembled WGS sequence"/>
</dbReference>
<dbReference type="SUPFAM" id="SSF53474">
    <property type="entry name" value="alpha/beta-Hydrolases"/>
    <property type="match status" value="1"/>
</dbReference>
<dbReference type="RefSeq" id="WP_083350881.1">
    <property type="nucleotide sequence ID" value="NZ_CP160849.1"/>
</dbReference>
<dbReference type="PANTHER" id="PTHR48081:SF8">
    <property type="entry name" value="ALPHA_BETA HYDROLASE FOLD-3 DOMAIN-CONTAINING PROTEIN-RELATED"/>
    <property type="match status" value="1"/>
</dbReference>
<accession>A0A1H2WMB9</accession>
<proteinExistence type="inferred from homology"/>
<keyword evidence="2" id="KW-0378">Hydrolase</keyword>
<dbReference type="InterPro" id="IPR033140">
    <property type="entry name" value="Lipase_GDXG_put_SER_AS"/>
</dbReference>
<dbReference type="InterPro" id="IPR050300">
    <property type="entry name" value="GDXG_lipolytic_enzyme"/>
</dbReference>
<dbReference type="PANTHER" id="PTHR48081">
    <property type="entry name" value="AB HYDROLASE SUPERFAMILY PROTEIN C4A8.06C"/>
    <property type="match status" value="1"/>
</dbReference>